<evidence type="ECO:0000313" key="4">
    <source>
        <dbReference type="Proteomes" id="UP000799440"/>
    </source>
</evidence>
<organism evidence="3 4">
    <name type="scientific">Sporormia fimetaria CBS 119925</name>
    <dbReference type="NCBI Taxonomy" id="1340428"/>
    <lineage>
        <taxon>Eukaryota</taxon>
        <taxon>Fungi</taxon>
        <taxon>Dikarya</taxon>
        <taxon>Ascomycota</taxon>
        <taxon>Pezizomycotina</taxon>
        <taxon>Dothideomycetes</taxon>
        <taxon>Pleosporomycetidae</taxon>
        <taxon>Pleosporales</taxon>
        <taxon>Sporormiaceae</taxon>
        <taxon>Sporormia</taxon>
    </lineage>
</organism>
<dbReference type="SUPFAM" id="SSF50475">
    <property type="entry name" value="FMN-binding split barrel"/>
    <property type="match status" value="1"/>
</dbReference>
<dbReference type="Gene3D" id="2.30.110.10">
    <property type="entry name" value="Electron Transport, Fmn-binding Protein, Chain A"/>
    <property type="match status" value="1"/>
</dbReference>
<evidence type="ECO:0000259" key="2">
    <source>
        <dbReference type="Pfam" id="PF16242"/>
    </source>
</evidence>
<feature type="region of interest" description="Disordered" evidence="1">
    <location>
        <begin position="17"/>
        <end position="49"/>
    </location>
</feature>
<feature type="compositionally biased region" description="Polar residues" evidence="1">
    <location>
        <begin position="40"/>
        <end position="49"/>
    </location>
</feature>
<dbReference type="EMBL" id="MU006575">
    <property type="protein sequence ID" value="KAF2746837.1"/>
    <property type="molecule type" value="Genomic_DNA"/>
</dbReference>
<dbReference type="PANTHER" id="PTHR34818">
    <property type="entry name" value="PROTEIN BLI-3"/>
    <property type="match status" value="1"/>
</dbReference>
<dbReference type="InterPro" id="IPR012349">
    <property type="entry name" value="Split_barrel_FMN-bd"/>
</dbReference>
<dbReference type="Pfam" id="PF16242">
    <property type="entry name" value="Pyrid_ox_like"/>
    <property type="match status" value="1"/>
</dbReference>
<dbReference type="InterPro" id="IPR052917">
    <property type="entry name" value="Stress-Dev_Protein"/>
</dbReference>
<dbReference type="AlphaFoldDB" id="A0A6A6VCJ9"/>
<dbReference type="PANTHER" id="PTHR34818:SF1">
    <property type="entry name" value="PROTEIN BLI-3"/>
    <property type="match status" value="1"/>
</dbReference>
<sequence>MDAEDLTSWVHMSYIAPPHISPPESLLSSTKHKTSPPTLPESSYSPYRQSATLQSTTMATFSNTQTSHPDPYKEKNLEDPSLKVKVEDLLSFIEKTKFCMLTTTTADNILASRCMALAAKEGHGLDLLFHTNTESGKTDDVASHSNVNVAFINSTNGDWASISGTASIETDREEIRKYYSPSLKGWVGDLGDGKHDGGPEDPRIGIIRVKAKTAQYAVGKHTMIGGLVEMAKGTVTGEAPSVNKLRHLSEEEIQQWRSQ</sequence>
<gene>
    <name evidence="3" type="ORF">M011DRAFT_468132</name>
</gene>
<protein>
    <recommendedName>
        <fullName evidence="2">General stress protein FMN-binding split barrel domain-containing protein</fullName>
    </recommendedName>
</protein>
<name>A0A6A6VCJ9_9PLEO</name>
<dbReference type="InterPro" id="IPR038725">
    <property type="entry name" value="YdaG_split_barrel_FMN-bd"/>
</dbReference>
<feature type="domain" description="General stress protein FMN-binding split barrel" evidence="2">
    <location>
        <begin position="86"/>
        <end position="240"/>
    </location>
</feature>
<accession>A0A6A6VCJ9</accession>
<dbReference type="OrthoDB" id="434253at2759"/>
<keyword evidence="4" id="KW-1185">Reference proteome</keyword>
<proteinExistence type="predicted"/>
<reference evidence="3" key="1">
    <citation type="journal article" date="2020" name="Stud. Mycol.">
        <title>101 Dothideomycetes genomes: a test case for predicting lifestyles and emergence of pathogens.</title>
        <authorList>
            <person name="Haridas S."/>
            <person name="Albert R."/>
            <person name="Binder M."/>
            <person name="Bloem J."/>
            <person name="Labutti K."/>
            <person name="Salamov A."/>
            <person name="Andreopoulos B."/>
            <person name="Baker S."/>
            <person name="Barry K."/>
            <person name="Bills G."/>
            <person name="Bluhm B."/>
            <person name="Cannon C."/>
            <person name="Castanera R."/>
            <person name="Culley D."/>
            <person name="Daum C."/>
            <person name="Ezra D."/>
            <person name="Gonzalez J."/>
            <person name="Henrissat B."/>
            <person name="Kuo A."/>
            <person name="Liang C."/>
            <person name="Lipzen A."/>
            <person name="Lutzoni F."/>
            <person name="Magnuson J."/>
            <person name="Mondo S."/>
            <person name="Nolan M."/>
            <person name="Ohm R."/>
            <person name="Pangilinan J."/>
            <person name="Park H.-J."/>
            <person name="Ramirez L."/>
            <person name="Alfaro M."/>
            <person name="Sun H."/>
            <person name="Tritt A."/>
            <person name="Yoshinaga Y."/>
            <person name="Zwiers L.-H."/>
            <person name="Turgeon B."/>
            <person name="Goodwin S."/>
            <person name="Spatafora J."/>
            <person name="Crous P."/>
            <person name="Grigoriev I."/>
        </authorList>
    </citation>
    <scope>NUCLEOTIDE SEQUENCE</scope>
    <source>
        <strain evidence="3">CBS 119925</strain>
    </source>
</reference>
<dbReference type="Proteomes" id="UP000799440">
    <property type="component" value="Unassembled WGS sequence"/>
</dbReference>
<evidence type="ECO:0000256" key="1">
    <source>
        <dbReference type="SAM" id="MobiDB-lite"/>
    </source>
</evidence>
<evidence type="ECO:0000313" key="3">
    <source>
        <dbReference type="EMBL" id="KAF2746837.1"/>
    </source>
</evidence>